<dbReference type="Gene3D" id="3.30.60.90">
    <property type="match status" value="1"/>
</dbReference>
<feature type="region of interest" description="Disordered" evidence="5">
    <location>
        <begin position="249"/>
        <end position="278"/>
    </location>
</feature>
<dbReference type="InterPro" id="IPR013783">
    <property type="entry name" value="Ig-like_fold"/>
</dbReference>
<dbReference type="OrthoDB" id="661148at2759"/>
<dbReference type="GO" id="GO:0005737">
    <property type="term" value="C:cytoplasm"/>
    <property type="evidence" value="ECO:0007669"/>
    <property type="project" value="UniProtKB-ARBA"/>
</dbReference>
<evidence type="ECO:0000313" key="8">
    <source>
        <dbReference type="Proteomes" id="UP000078561"/>
    </source>
</evidence>
<dbReference type="GO" id="GO:0008270">
    <property type="term" value="F:zinc ion binding"/>
    <property type="evidence" value="ECO:0007669"/>
    <property type="project" value="UniProtKB-KW"/>
</dbReference>
<dbReference type="FunFam" id="3.30.60.90:FF:000007">
    <property type="entry name" value="Next to BRCA1 gene 1 protein"/>
    <property type="match status" value="1"/>
</dbReference>
<dbReference type="Pfam" id="PF00569">
    <property type="entry name" value="ZZ"/>
    <property type="match status" value="1"/>
</dbReference>
<dbReference type="Gene3D" id="2.60.40.10">
    <property type="entry name" value="Immunoglobulins"/>
    <property type="match status" value="1"/>
</dbReference>
<evidence type="ECO:0000256" key="1">
    <source>
        <dbReference type="ARBA" id="ARBA00022723"/>
    </source>
</evidence>
<evidence type="ECO:0000256" key="5">
    <source>
        <dbReference type="SAM" id="MobiDB-lite"/>
    </source>
</evidence>
<evidence type="ECO:0000256" key="4">
    <source>
        <dbReference type="PROSITE-ProRule" id="PRU00228"/>
    </source>
</evidence>
<evidence type="ECO:0000259" key="6">
    <source>
        <dbReference type="PROSITE" id="PS50135"/>
    </source>
</evidence>
<dbReference type="PROSITE" id="PS50135">
    <property type="entry name" value="ZF_ZZ_2"/>
    <property type="match status" value="1"/>
</dbReference>
<dbReference type="InterPro" id="IPR035992">
    <property type="entry name" value="Ricin_B-like_lectins"/>
</dbReference>
<keyword evidence="3" id="KW-0862">Zinc</keyword>
<keyword evidence="8" id="KW-1185">Reference proteome</keyword>
<accession>A0A168MST3</accession>
<keyword evidence="1" id="KW-0479">Metal-binding</keyword>
<protein>
    <recommendedName>
        <fullName evidence="6">ZZ-type domain-containing protein</fullName>
    </recommendedName>
</protein>
<feature type="compositionally biased region" description="Low complexity" evidence="5">
    <location>
        <begin position="409"/>
        <end position="418"/>
    </location>
</feature>
<dbReference type="InterPro" id="IPR000433">
    <property type="entry name" value="Znf_ZZ"/>
</dbReference>
<dbReference type="EMBL" id="LT552482">
    <property type="protein sequence ID" value="SAL99127.1"/>
    <property type="molecule type" value="Genomic_DNA"/>
</dbReference>
<dbReference type="Pfam" id="PF16158">
    <property type="entry name" value="N_BRCA1_IG"/>
    <property type="match status" value="1"/>
</dbReference>
<feature type="region of interest" description="Disordered" evidence="5">
    <location>
        <begin position="622"/>
        <end position="649"/>
    </location>
</feature>
<dbReference type="InterPro" id="IPR043145">
    <property type="entry name" value="Znf_ZZ_sf"/>
</dbReference>
<dbReference type="SUPFAM" id="SSF50370">
    <property type="entry name" value="Ricin B-like lectins"/>
    <property type="match status" value="1"/>
</dbReference>
<feature type="domain" description="ZZ-type" evidence="6">
    <location>
        <begin position="311"/>
        <end position="362"/>
    </location>
</feature>
<feature type="region of interest" description="Disordered" evidence="5">
    <location>
        <begin position="576"/>
        <end position="606"/>
    </location>
</feature>
<evidence type="ECO:0000256" key="3">
    <source>
        <dbReference type="ARBA" id="ARBA00022833"/>
    </source>
</evidence>
<gene>
    <name evidence="7" type="primary">ABSGL_04708.1 scaffold 5764</name>
</gene>
<dbReference type="STRING" id="4829.A0A168MST3"/>
<dbReference type="InterPro" id="IPR032350">
    <property type="entry name" value="Nbr1_FW"/>
</dbReference>
<dbReference type="CDD" id="cd23454">
    <property type="entry name" value="beta-trefoil_Ricin_GllA-1"/>
    <property type="match status" value="1"/>
</dbReference>
<dbReference type="CDD" id="cd14947">
    <property type="entry name" value="NBR1_like"/>
    <property type="match status" value="1"/>
</dbReference>
<evidence type="ECO:0000313" key="7">
    <source>
        <dbReference type="EMBL" id="SAL99127.1"/>
    </source>
</evidence>
<dbReference type="SMART" id="SM00291">
    <property type="entry name" value="ZnF_ZZ"/>
    <property type="match status" value="1"/>
</dbReference>
<feature type="region of interest" description="Disordered" evidence="5">
    <location>
        <begin position="392"/>
        <end position="418"/>
    </location>
</feature>
<dbReference type="InterPro" id="IPR000772">
    <property type="entry name" value="Ricin_B_lectin"/>
</dbReference>
<dbReference type="InParanoid" id="A0A168MST3"/>
<dbReference type="SUPFAM" id="SSF57850">
    <property type="entry name" value="RING/U-box"/>
    <property type="match status" value="1"/>
</dbReference>
<keyword evidence="2 4" id="KW-0863">Zinc-finger</keyword>
<dbReference type="Proteomes" id="UP000078561">
    <property type="component" value="Unassembled WGS sequence"/>
</dbReference>
<dbReference type="PANTHER" id="PTHR20930">
    <property type="entry name" value="OVARIAN CARCINOMA ANTIGEN CA125-RELATED"/>
    <property type="match status" value="1"/>
</dbReference>
<name>A0A168MST3_ABSGL</name>
<dbReference type="PANTHER" id="PTHR20930:SF0">
    <property type="entry name" value="PROTEIN ILRUN"/>
    <property type="match status" value="1"/>
</dbReference>
<dbReference type="AlphaFoldDB" id="A0A168MST3"/>
<sequence length="705" mass="78405">MDAVKFRPGVKVKRNDTNVNVSRGERKPNRVLRRKELPCTRRQTFFANKGLVRGGDHIDGKYTDNNMSFPTGWFFIQSKCDHRMVLDVAMNSVKVRNNGRANNCSCLDSLTHAFFLIFINKQAAKVIVWPRKHEKDCNNQLWMYDQGVIINKNSGLGRSAGNVILDINGGIIESNKRIIQYRQKLTKDAHNQRWYYREDGLIYPQMNSDLALDIQGNSTDPGTVVLLYERKITDNANQLWSLIPLDGSSPSSTSSLQCDPDQNDSVDGASYASHNQLHPSRHITTTTANLTAQQVSEPTQRCLTKKSDTVHDNVICDHCETSIVGIRYKCGHCPDYDLCETCEELTPHDPQHVFLKIRQALSSGRSNAIPLLPVFDYAAQLKQSTIHEKLEADPATETATPSPQPRSPSSPHRQQRQQAVAASHLSAKFVEDVTIPDGFEMQPSRRFVKMWKVKNNGQVRWPDDCILIFTGGDILRPYPSQIQYNGLIPSLSPGEEAVLDVELSAPEVPGHHISYFRIISPDGIRFGDRLWCDINVVSSFSFASVTSSGSGSTQDLSDSSSRNIILTTPTELSVCTTSTTTTSSSHGGSTDYGDQNDDNSSNPWISESLSIGSHTKTLTNQRSPGYISVTSDTSAPNEDLNSPLSGTSQDYEWVNDDDLKYADELARLHKLGITYCDDLAMELLIANDGDVEIALAKILQTTYPQ</sequence>
<proteinExistence type="predicted"/>
<organism evidence="7">
    <name type="scientific">Absidia glauca</name>
    <name type="common">Pin mould</name>
    <dbReference type="NCBI Taxonomy" id="4829"/>
    <lineage>
        <taxon>Eukaryota</taxon>
        <taxon>Fungi</taxon>
        <taxon>Fungi incertae sedis</taxon>
        <taxon>Mucoromycota</taxon>
        <taxon>Mucoromycotina</taxon>
        <taxon>Mucoromycetes</taxon>
        <taxon>Mucorales</taxon>
        <taxon>Cunninghamellaceae</taxon>
        <taxon>Absidia</taxon>
    </lineage>
</organism>
<reference evidence="7" key="1">
    <citation type="submission" date="2016-04" db="EMBL/GenBank/DDBJ databases">
        <authorList>
            <person name="Evans L.H."/>
            <person name="Alamgir A."/>
            <person name="Owens N."/>
            <person name="Weber N.D."/>
            <person name="Virtaneva K."/>
            <person name="Barbian K."/>
            <person name="Babar A."/>
            <person name="Rosenke K."/>
        </authorList>
    </citation>
    <scope>NUCLEOTIDE SEQUENCE [LARGE SCALE GENOMIC DNA]</scope>
    <source>
        <strain evidence="7">CBS 101.48</strain>
    </source>
</reference>
<dbReference type="SMART" id="SM00458">
    <property type="entry name" value="RICIN"/>
    <property type="match status" value="1"/>
</dbReference>
<dbReference type="Gene3D" id="2.80.10.50">
    <property type="match status" value="1"/>
</dbReference>
<feature type="compositionally biased region" description="Low complexity" evidence="5">
    <location>
        <begin position="576"/>
        <end position="589"/>
    </location>
</feature>
<evidence type="ECO:0000256" key="2">
    <source>
        <dbReference type="ARBA" id="ARBA00022771"/>
    </source>
</evidence>
<dbReference type="PROSITE" id="PS01357">
    <property type="entry name" value="ZF_ZZ_1"/>
    <property type="match status" value="1"/>
</dbReference>
<dbReference type="CDD" id="cd02340">
    <property type="entry name" value="ZZ_NBR1_like"/>
    <property type="match status" value="1"/>
</dbReference>
<dbReference type="GO" id="GO:0070013">
    <property type="term" value="C:intracellular organelle lumen"/>
    <property type="evidence" value="ECO:0007669"/>
    <property type="project" value="UniProtKB-ARBA"/>
</dbReference>
<dbReference type="PROSITE" id="PS50231">
    <property type="entry name" value="RICIN_B_LECTIN"/>
    <property type="match status" value="1"/>
</dbReference>